<dbReference type="Proteomes" id="UP001256711">
    <property type="component" value="Unassembled WGS sequence"/>
</dbReference>
<sequence>MLTKTNYPSPLGQLILVSDETALLGLWFEDQKYFGAGFDLRAIPEKQTAISDQVTTWLDEYFKGNAPSSEALLLNPQVTAYRQRVLQVLRQVPHGQTITYAELAQRLSEQGAATSPRAIGGAVGHNPLSIVIPCHRVVGSDGSLTGYAGGLERKIALLKLEGADFDRLK</sequence>
<dbReference type="InterPro" id="IPR001497">
    <property type="entry name" value="MethylDNA_cys_MeTrfase_AS"/>
</dbReference>
<dbReference type="SUPFAM" id="SSF53155">
    <property type="entry name" value="Methylated DNA-protein cysteine methyltransferase domain"/>
    <property type="match status" value="1"/>
</dbReference>
<evidence type="ECO:0000259" key="10">
    <source>
        <dbReference type="Pfam" id="PF01035"/>
    </source>
</evidence>
<dbReference type="InterPro" id="IPR023546">
    <property type="entry name" value="MGMT"/>
</dbReference>
<comment type="subcellular location">
    <subcellularLocation>
        <location evidence="9">Cytoplasm</location>
    </subcellularLocation>
</comment>
<dbReference type="AlphaFoldDB" id="A0AAW8TVA9"/>
<evidence type="ECO:0000256" key="3">
    <source>
        <dbReference type="ARBA" id="ARBA00022490"/>
    </source>
</evidence>
<dbReference type="GO" id="GO:0005737">
    <property type="term" value="C:cytoplasm"/>
    <property type="evidence" value="ECO:0007669"/>
    <property type="project" value="UniProtKB-SubCell"/>
</dbReference>
<keyword evidence="4 9" id="KW-0489">Methyltransferase</keyword>
<evidence type="ECO:0000256" key="7">
    <source>
        <dbReference type="ARBA" id="ARBA00023204"/>
    </source>
</evidence>
<dbReference type="GO" id="GO:0003908">
    <property type="term" value="F:methylated-DNA-[protein]-cysteine S-methyltransferase activity"/>
    <property type="evidence" value="ECO:0007669"/>
    <property type="project" value="UniProtKB-UniRule"/>
</dbReference>
<protein>
    <recommendedName>
        <fullName evidence="9">Methylated-DNA--protein-cysteine methyltransferase</fullName>
        <ecNumber evidence="9">2.1.1.63</ecNumber>
    </recommendedName>
    <alternativeName>
        <fullName evidence="9">6-O-methylguanine-DNA methyltransferase</fullName>
        <shortName evidence="9">MGMT</shortName>
    </alternativeName>
    <alternativeName>
        <fullName evidence="9">O-6-methylguanine-DNA-alkyltransferase</fullName>
    </alternativeName>
</protein>
<comment type="catalytic activity">
    <reaction evidence="8 9">
        <text>a 6-O-methyl-2'-deoxyguanosine in DNA + L-cysteinyl-[protein] = S-methyl-L-cysteinyl-[protein] + a 2'-deoxyguanosine in DNA</text>
        <dbReference type="Rhea" id="RHEA:24000"/>
        <dbReference type="Rhea" id="RHEA-COMP:10131"/>
        <dbReference type="Rhea" id="RHEA-COMP:10132"/>
        <dbReference type="Rhea" id="RHEA-COMP:11367"/>
        <dbReference type="Rhea" id="RHEA-COMP:11368"/>
        <dbReference type="ChEBI" id="CHEBI:29950"/>
        <dbReference type="ChEBI" id="CHEBI:82612"/>
        <dbReference type="ChEBI" id="CHEBI:85445"/>
        <dbReference type="ChEBI" id="CHEBI:85448"/>
        <dbReference type="EC" id="2.1.1.63"/>
    </reaction>
</comment>
<evidence type="ECO:0000256" key="4">
    <source>
        <dbReference type="ARBA" id="ARBA00022603"/>
    </source>
</evidence>
<evidence type="ECO:0000313" key="12">
    <source>
        <dbReference type="EMBL" id="MDT2809893.1"/>
    </source>
</evidence>
<keyword evidence="7 9" id="KW-0234">DNA repair</keyword>
<dbReference type="FunFam" id="1.10.10.10:FF:000214">
    <property type="entry name" value="Methylated-DNA--protein-cysteine methyltransferase"/>
    <property type="match status" value="1"/>
</dbReference>
<accession>A0AAW8TVA9</accession>
<dbReference type="InterPro" id="IPR036217">
    <property type="entry name" value="MethylDNA_cys_MeTrfase_DNAb"/>
</dbReference>
<evidence type="ECO:0000256" key="8">
    <source>
        <dbReference type="ARBA" id="ARBA00049348"/>
    </source>
</evidence>
<evidence type="ECO:0000256" key="1">
    <source>
        <dbReference type="ARBA" id="ARBA00001286"/>
    </source>
</evidence>
<dbReference type="EC" id="2.1.1.63" evidence="9"/>
<comment type="miscellaneous">
    <text evidence="9">This enzyme catalyzes only one turnover and therefore is not strictly catalytic. According to one definition, an enzyme is a biocatalyst that acts repeatedly and over many reaction cycles.</text>
</comment>
<reference evidence="12" key="1">
    <citation type="submission" date="2023-03" db="EMBL/GenBank/DDBJ databases">
        <authorList>
            <person name="Shen W."/>
            <person name="Cai J."/>
        </authorList>
    </citation>
    <scope>NUCLEOTIDE SEQUENCE</scope>
    <source>
        <strain evidence="12">B226-2</strain>
    </source>
</reference>
<feature type="domain" description="Methylated-DNA-[protein]-cysteine S-methyltransferase DNA binding" evidence="10">
    <location>
        <begin position="81"/>
        <end position="163"/>
    </location>
</feature>
<dbReference type="InterPro" id="IPR036631">
    <property type="entry name" value="MGMT_N_sf"/>
</dbReference>
<dbReference type="EMBL" id="JARQBJ010000002">
    <property type="protein sequence ID" value="MDT2809893.1"/>
    <property type="molecule type" value="Genomic_DNA"/>
</dbReference>
<feature type="domain" description="Methylguanine DNA methyltransferase ribonuclease-like" evidence="11">
    <location>
        <begin position="4"/>
        <end position="66"/>
    </location>
</feature>
<dbReference type="CDD" id="cd06445">
    <property type="entry name" value="ATase"/>
    <property type="match status" value="1"/>
</dbReference>
<dbReference type="RefSeq" id="WP_311835204.1">
    <property type="nucleotide sequence ID" value="NZ_JARQBJ010000002.1"/>
</dbReference>
<dbReference type="InterPro" id="IPR008332">
    <property type="entry name" value="MethylG_MeTrfase_N"/>
</dbReference>
<dbReference type="Pfam" id="PF02870">
    <property type="entry name" value="Methyltransf_1N"/>
    <property type="match status" value="1"/>
</dbReference>
<dbReference type="InterPro" id="IPR036388">
    <property type="entry name" value="WH-like_DNA-bd_sf"/>
</dbReference>
<dbReference type="PANTHER" id="PTHR10815:SF5">
    <property type="entry name" value="METHYLATED-DNA--PROTEIN-CYSTEINE METHYLTRANSFERASE"/>
    <property type="match status" value="1"/>
</dbReference>
<gene>
    <name evidence="12" type="ORF">P7H43_05305</name>
</gene>
<comment type="similarity">
    <text evidence="2 9">Belongs to the MGMT family.</text>
</comment>
<evidence type="ECO:0000256" key="5">
    <source>
        <dbReference type="ARBA" id="ARBA00022679"/>
    </source>
</evidence>
<dbReference type="Pfam" id="PF01035">
    <property type="entry name" value="DNA_binding_1"/>
    <property type="match status" value="1"/>
</dbReference>
<evidence type="ECO:0000256" key="2">
    <source>
        <dbReference type="ARBA" id="ARBA00008711"/>
    </source>
</evidence>
<dbReference type="Gene3D" id="3.30.160.70">
    <property type="entry name" value="Methylated DNA-protein cysteine methyltransferase domain"/>
    <property type="match status" value="1"/>
</dbReference>
<keyword evidence="5 9" id="KW-0808">Transferase</keyword>
<dbReference type="GO" id="GO:0032259">
    <property type="term" value="P:methylation"/>
    <property type="evidence" value="ECO:0007669"/>
    <property type="project" value="UniProtKB-KW"/>
</dbReference>
<keyword evidence="3 9" id="KW-0963">Cytoplasm</keyword>
<evidence type="ECO:0000313" key="13">
    <source>
        <dbReference type="Proteomes" id="UP001256711"/>
    </source>
</evidence>
<evidence type="ECO:0000256" key="6">
    <source>
        <dbReference type="ARBA" id="ARBA00022763"/>
    </source>
</evidence>
<comment type="function">
    <text evidence="9">Involved in the cellular defense against the biological effects of O6-methylguanine (O6-MeG) and O4-methylthymine (O4-MeT) in DNA. Repairs the methylated nucleobase in DNA by stoichiometrically transferring the methyl group to a cysteine residue in the enzyme. This is a suicide reaction: the enzyme is irreversibly inactivated.</text>
</comment>
<dbReference type="PROSITE" id="PS00374">
    <property type="entry name" value="MGMT"/>
    <property type="match status" value="1"/>
</dbReference>
<name>A0AAW8TVA9_9ENTE</name>
<dbReference type="InterPro" id="IPR014048">
    <property type="entry name" value="MethylDNA_cys_MeTrfase_DNA-bd"/>
</dbReference>
<comment type="catalytic activity">
    <reaction evidence="1 9">
        <text>a 4-O-methyl-thymidine in DNA + L-cysteinyl-[protein] = a thymidine in DNA + S-methyl-L-cysteinyl-[protein]</text>
        <dbReference type="Rhea" id="RHEA:53428"/>
        <dbReference type="Rhea" id="RHEA-COMP:10131"/>
        <dbReference type="Rhea" id="RHEA-COMP:10132"/>
        <dbReference type="Rhea" id="RHEA-COMP:13555"/>
        <dbReference type="Rhea" id="RHEA-COMP:13556"/>
        <dbReference type="ChEBI" id="CHEBI:29950"/>
        <dbReference type="ChEBI" id="CHEBI:82612"/>
        <dbReference type="ChEBI" id="CHEBI:137386"/>
        <dbReference type="ChEBI" id="CHEBI:137387"/>
        <dbReference type="EC" id="2.1.1.63"/>
    </reaction>
</comment>
<evidence type="ECO:0000259" key="11">
    <source>
        <dbReference type="Pfam" id="PF02870"/>
    </source>
</evidence>
<dbReference type="SUPFAM" id="SSF46767">
    <property type="entry name" value="Methylated DNA-protein cysteine methyltransferase, C-terminal domain"/>
    <property type="match status" value="1"/>
</dbReference>
<dbReference type="GO" id="GO:0006307">
    <property type="term" value="P:DNA alkylation repair"/>
    <property type="evidence" value="ECO:0007669"/>
    <property type="project" value="UniProtKB-UniRule"/>
</dbReference>
<dbReference type="HAMAP" id="MF_00772">
    <property type="entry name" value="OGT"/>
    <property type="match status" value="1"/>
</dbReference>
<dbReference type="Gene3D" id="1.10.10.10">
    <property type="entry name" value="Winged helix-like DNA-binding domain superfamily/Winged helix DNA-binding domain"/>
    <property type="match status" value="1"/>
</dbReference>
<organism evidence="12 13">
    <name type="scientific">Enterococcus asini</name>
    <dbReference type="NCBI Taxonomy" id="57732"/>
    <lineage>
        <taxon>Bacteria</taxon>
        <taxon>Bacillati</taxon>
        <taxon>Bacillota</taxon>
        <taxon>Bacilli</taxon>
        <taxon>Lactobacillales</taxon>
        <taxon>Enterococcaceae</taxon>
        <taxon>Enterococcus</taxon>
    </lineage>
</organism>
<keyword evidence="6 9" id="KW-0227">DNA damage</keyword>
<feature type="active site" description="Nucleophile; methyl group acceptor" evidence="9">
    <location>
        <position position="134"/>
    </location>
</feature>
<dbReference type="NCBIfam" id="TIGR00589">
    <property type="entry name" value="ogt"/>
    <property type="match status" value="1"/>
</dbReference>
<evidence type="ECO:0000256" key="9">
    <source>
        <dbReference type="HAMAP-Rule" id="MF_00772"/>
    </source>
</evidence>
<proteinExistence type="inferred from homology"/>
<comment type="caution">
    <text evidence="12">The sequence shown here is derived from an EMBL/GenBank/DDBJ whole genome shotgun (WGS) entry which is preliminary data.</text>
</comment>
<dbReference type="PANTHER" id="PTHR10815">
    <property type="entry name" value="METHYLATED-DNA--PROTEIN-CYSTEINE METHYLTRANSFERASE"/>
    <property type="match status" value="1"/>
</dbReference>